<accession>A0ABS3TYE7</accession>
<evidence type="ECO:0000313" key="2">
    <source>
        <dbReference type="Proteomes" id="UP000681341"/>
    </source>
</evidence>
<reference evidence="1 2" key="1">
    <citation type="submission" date="2021-03" db="EMBL/GenBank/DDBJ databases">
        <title>Glycomyces sp. nov., a novel actinomycete isolated from soil.</title>
        <authorList>
            <person name="Yang X."/>
            <person name="Xu X."/>
        </authorList>
    </citation>
    <scope>NUCLEOTIDE SEQUENCE [LARGE SCALE GENOMIC DNA]</scope>
    <source>
        <strain evidence="1 2">NEAU-S30</strain>
    </source>
</reference>
<proteinExistence type="predicted"/>
<dbReference type="EMBL" id="JAGFNP010000001">
    <property type="protein sequence ID" value="MBO3731532.1"/>
    <property type="molecule type" value="Genomic_DNA"/>
</dbReference>
<gene>
    <name evidence="1" type="ORF">J5V16_01780</name>
</gene>
<evidence type="ECO:0000313" key="1">
    <source>
        <dbReference type="EMBL" id="MBO3731532.1"/>
    </source>
</evidence>
<name>A0ABS3TYE7_9ACTN</name>
<keyword evidence="2" id="KW-1185">Reference proteome</keyword>
<dbReference type="Proteomes" id="UP000681341">
    <property type="component" value="Unassembled WGS sequence"/>
</dbReference>
<comment type="caution">
    <text evidence="1">The sequence shown here is derived from an EMBL/GenBank/DDBJ whole genome shotgun (WGS) entry which is preliminary data.</text>
</comment>
<dbReference type="RefSeq" id="WP_208494227.1">
    <property type="nucleotide sequence ID" value="NZ_JAGFNP010000001.1"/>
</dbReference>
<sequence length="177" mass="19997">MKIRCTCGFVIRDNTENLPYKAYILPDQDIDVACVGEEPSPAQLRLWDHTAGQLTMLWQCEVCGRIYFDGPSGKVFGFKPESTPAPTNLLRSVWGEGWAGLVRGDWDTRSDGVGHGELTWTEDAGEGHFEEFEDVDRLKQRYDEVFADLHRRSLVRDALLLIDGTTVHTWPGADQLQ</sequence>
<organism evidence="1 2">
    <name type="scientific">Glycomyces niveus</name>
    <dbReference type="NCBI Taxonomy" id="2820287"/>
    <lineage>
        <taxon>Bacteria</taxon>
        <taxon>Bacillati</taxon>
        <taxon>Actinomycetota</taxon>
        <taxon>Actinomycetes</taxon>
        <taxon>Glycomycetales</taxon>
        <taxon>Glycomycetaceae</taxon>
        <taxon>Glycomyces</taxon>
    </lineage>
</organism>
<protein>
    <submittedName>
        <fullName evidence="1">Uncharacterized protein</fullName>
    </submittedName>
</protein>